<dbReference type="Proteomes" id="UP000886883">
    <property type="component" value="Unassembled WGS sequence"/>
</dbReference>
<feature type="domain" description="Type II secretion system protein GspF" evidence="7">
    <location>
        <begin position="92"/>
        <end position="218"/>
    </location>
</feature>
<comment type="subcellular location">
    <subcellularLocation>
        <location evidence="1">Cell membrane</location>
        <topology evidence="1">Multi-pass membrane protein</topology>
    </subcellularLocation>
</comment>
<keyword evidence="5 6" id="KW-0472">Membrane</keyword>
<feature type="transmembrane region" description="Helical" evidence="6">
    <location>
        <begin position="45"/>
        <end position="65"/>
    </location>
</feature>
<proteinExistence type="predicted"/>
<evidence type="ECO:0000256" key="2">
    <source>
        <dbReference type="ARBA" id="ARBA00022475"/>
    </source>
</evidence>
<gene>
    <name evidence="8" type="ORF">H9763_09450</name>
</gene>
<dbReference type="Pfam" id="PF00482">
    <property type="entry name" value="T2SSF"/>
    <property type="match status" value="1"/>
</dbReference>
<keyword evidence="3 6" id="KW-0812">Transmembrane</keyword>
<feature type="transmembrane region" description="Helical" evidence="6">
    <location>
        <begin position="206"/>
        <end position="226"/>
    </location>
</feature>
<dbReference type="InterPro" id="IPR018076">
    <property type="entry name" value="T2SS_GspF_dom"/>
</dbReference>
<dbReference type="EMBL" id="DWXE01000039">
    <property type="protein sequence ID" value="HJB91669.1"/>
    <property type="molecule type" value="Genomic_DNA"/>
</dbReference>
<comment type="caution">
    <text evidence="8">The sequence shown here is derived from an EMBL/GenBank/DDBJ whole genome shotgun (WGS) entry which is preliminary data.</text>
</comment>
<dbReference type="PANTHER" id="PTHR35007:SF1">
    <property type="entry name" value="PILUS ASSEMBLY PROTEIN"/>
    <property type="match status" value="1"/>
</dbReference>
<reference evidence="8" key="2">
    <citation type="submission" date="2021-04" db="EMBL/GenBank/DDBJ databases">
        <authorList>
            <person name="Gilroy R."/>
        </authorList>
    </citation>
    <scope>NUCLEOTIDE SEQUENCE</scope>
    <source>
        <strain evidence="8">USAMLcec3-2134</strain>
    </source>
</reference>
<keyword evidence="2" id="KW-1003">Cell membrane</keyword>
<sequence length="261" mass="29463">MLESWRKRGWERREEKIRYDEYRLSWKEILRALCGSAAATCAFAYMFYQSWIGCLAWPAVAALWLKGERQKGTKQRKERLSAQFGDAISAAAAGMQAGYSVENAFLEAEGEIRSLYGEESEMARELADVRKGLKNGIPLEQMVQGLGDRSGVEEIRDFAEAFAAAKRMGGNLRAIVLRTVELTRQRMEVEQEIRAILAARKYEQKVMTLIPFFLFAYLQLSSPGFFDVLYHNGTGQVIMTAALALYLSACGLSARIMDIRV</sequence>
<evidence type="ECO:0000256" key="5">
    <source>
        <dbReference type="ARBA" id="ARBA00023136"/>
    </source>
</evidence>
<organism evidence="8 9">
    <name type="scientific">Candidatus Eisenbergiella merdigallinarum</name>
    <dbReference type="NCBI Taxonomy" id="2838552"/>
    <lineage>
        <taxon>Bacteria</taxon>
        <taxon>Bacillati</taxon>
        <taxon>Bacillota</taxon>
        <taxon>Clostridia</taxon>
        <taxon>Lachnospirales</taxon>
        <taxon>Lachnospiraceae</taxon>
        <taxon>Eisenbergiella</taxon>
    </lineage>
</organism>
<evidence type="ECO:0000313" key="8">
    <source>
        <dbReference type="EMBL" id="HJB91669.1"/>
    </source>
</evidence>
<evidence type="ECO:0000256" key="6">
    <source>
        <dbReference type="SAM" id="Phobius"/>
    </source>
</evidence>
<evidence type="ECO:0000256" key="3">
    <source>
        <dbReference type="ARBA" id="ARBA00022692"/>
    </source>
</evidence>
<feature type="transmembrane region" description="Helical" evidence="6">
    <location>
        <begin position="238"/>
        <end position="257"/>
    </location>
</feature>
<dbReference type="AlphaFoldDB" id="A0A9D2SDD2"/>
<dbReference type="PANTHER" id="PTHR35007">
    <property type="entry name" value="INTEGRAL MEMBRANE PROTEIN-RELATED"/>
    <property type="match status" value="1"/>
</dbReference>
<evidence type="ECO:0000256" key="1">
    <source>
        <dbReference type="ARBA" id="ARBA00004651"/>
    </source>
</evidence>
<accession>A0A9D2SDD2</accession>
<evidence type="ECO:0000256" key="4">
    <source>
        <dbReference type="ARBA" id="ARBA00022989"/>
    </source>
</evidence>
<keyword evidence="4 6" id="KW-1133">Transmembrane helix</keyword>
<evidence type="ECO:0000259" key="7">
    <source>
        <dbReference type="Pfam" id="PF00482"/>
    </source>
</evidence>
<dbReference type="GO" id="GO:0005886">
    <property type="term" value="C:plasma membrane"/>
    <property type="evidence" value="ECO:0007669"/>
    <property type="project" value="UniProtKB-SubCell"/>
</dbReference>
<protein>
    <submittedName>
        <fullName evidence="8">Type II secretion system F family protein</fullName>
    </submittedName>
</protein>
<reference evidence="8" key="1">
    <citation type="journal article" date="2021" name="PeerJ">
        <title>Extensive microbial diversity within the chicken gut microbiome revealed by metagenomics and culture.</title>
        <authorList>
            <person name="Gilroy R."/>
            <person name="Ravi A."/>
            <person name="Getino M."/>
            <person name="Pursley I."/>
            <person name="Horton D.L."/>
            <person name="Alikhan N.F."/>
            <person name="Baker D."/>
            <person name="Gharbi K."/>
            <person name="Hall N."/>
            <person name="Watson M."/>
            <person name="Adriaenssens E.M."/>
            <person name="Foster-Nyarko E."/>
            <person name="Jarju S."/>
            <person name="Secka A."/>
            <person name="Antonio M."/>
            <person name="Oren A."/>
            <person name="Chaudhuri R.R."/>
            <person name="La Ragione R."/>
            <person name="Hildebrand F."/>
            <person name="Pallen M.J."/>
        </authorList>
    </citation>
    <scope>NUCLEOTIDE SEQUENCE</scope>
    <source>
        <strain evidence="8">USAMLcec3-2134</strain>
    </source>
</reference>
<evidence type="ECO:0000313" key="9">
    <source>
        <dbReference type="Proteomes" id="UP000886883"/>
    </source>
</evidence>
<name>A0A9D2SDD2_9FIRM</name>